<dbReference type="eggNOG" id="ENOG5032SRU">
    <property type="taxonomic scope" value="Bacteria"/>
</dbReference>
<feature type="chain" id="PRO_5003094851" evidence="1">
    <location>
        <begin position="22"/>
        <end position="249"/>
    </location>
</feature>
<keyword evidence="1" id="KW-0732">Signal</keyword>
<gene>
    <name evidence="2" type="ordered locus">M301_0457</name>
</gene>
<accession>D7DMD0</accession>
<evidence type="ECO:0000313" key="3">
    <source>
        <dbReference type="Proteomes" id="UP000000383"/>
    </source>
</evidence>
<dbReference type="STRING" id="666681.M301_0457"/>
<proteinExistence type="predicted"/>
<dbReference type="KEGG" id="meh:M301_0457"/>
<dbReference type="OrthoDB" id="8854613at2"/>
<reference evidence="2 3" key="2">
    <citation type="journal article" date="2011" name="J. Bacteriol.">
        <title>Genomes of three methylotrophs from a single niche uncover genetic and metabolic divergence of Methylophilaceae.</title>
        <authorList>
            <person name="Lapidus A."/>
            <person name="Clum A."/>
            <person name="Labutti K."/>
            <person name="Kaluzhnaya M.G."/>
            <person name="Lim S."/>
            <person name="Beck D.A."/>
            <person name="Glavina Del Rio T."/>
            <person name="Nolan M."/>
            <person name="Mavromatis K."/>
            <person name="Huntemann M."/>
            <person name="Lucas S."/>
            <person name="Lidstrom M.E."/>
            <person name="Ivanova N."/>
            <person name="Chistoserdova L."/>
        </authorList>
    </citation>
    <scope>NUCLEOTIDE SEQUENCE [LARGE SCALE GENOMIC DNA]</scope>
    <source>
        <strain evidence="2 3">301</strain>
    </source>
</reference>
<keyword evidence="3" id="KW-1185">Reference proteome</keyword>
<feature type="signal peptide" evidence="1">
    <location>
        <begin position="1"/>
        <end position="21"/>
    </location>
</feature>
<dbReference type="Proteomes" id="UP000000383">
    <property type="component" value="Chromosome"/>
</dbReference>
<protein>
    <submittedName>
        <fullName evidence="2">Uncharacterized protein</fullName>
    </submittedName>
</protein>
<dbReference type="HOGENOM" id="CLU_1093842_0_0_4"/>
<dbReference type="EMBL" id="CP002056">
    <property type="protein sequence ID" value="ADI28841.1"/>
    <property type="molecule type" value="Genomic_DNA"/>
</dbReference>
<sequence length="249" mass="28037" precursor="true">MLKKLLIYIVFFLMQGSLAFADTTNPSPELSFEKGKPIEYKLSLGDYSTQSVHSNDINLRAERDNQRAWVGYYKESSTGFDQWRGGYERTDQLFMVNLDTSLQVATHGFLGGSITATTTDPFFGMIGYGVTNLKPYANLNFDPNDAITLGVGYKKENGPSVTLFVVRDVRVVPGQQNTHLLMQFPLQNKQRFSLDVFNKSGPTDPGQSINSVGASITYDWPSYFLRIAYDPKVNFTQDDMTRITIGIRF</sequence>
<dbReference type="AlphaFoldDB" id="D7DMD0"/>
<dbReference type="RefSeq" id="WP_013147157.1">
    <property type="nucleotide sequence ID" value="NC_014207.1"/>
</dbReference>
<reference evidence="3" key="1">
    <citation type="submission" date="2010-05" db="EMBL/GenBank/DDBJ databases">
        <title>Complete sequence of Methylotenera sp. 301.</title>
        <authorList>
            <person name="Lucas S."/>
            <person name="Copeland A."/>
            <person name="Lapidus A."/>
            <person name="Cheng J.-F."/>
            <person name="Bruce D."/>
            <person name="Goodwin L."/>
            <person name="Pitluck S."/>
            <person name="Clum A."/>
            <person name="Land M."/>
            <person name="Hauser L."/>
            <person name="Kyrpides N."/>
            <person name="Ivanova N."/>
            <person name="Chistoservova L."/>
            <person name="Kalyuzhnaya M."/>
            <person name="Woyke T."/>
        </authorList>
    </citation>
    <scope>NUCLEOTIDE SEQUENCE [LARGE SCALE GENOMIC DNA]</scope>
    <source>
        <strain evidence="3">301</strain>
    </source>
</reference>
<evidence type="ECO:0000313" key="2">
    <source>
        <dbReference type="EMBL" id="ADI28841.1"/>
    </source>
</evidence>
<name>D7DMD0_METV0</name>
<evidence type="ECO:0000256" key="1">
    <source>
        <dbReference type="SAM" id="SignalP"/>
    </source>
</evidence>
<organism evidence="2 3">
    <name type="scientific">Methylotenera versatilis (strain 301)</name>
    <dbReference type="NCBI Taxonomy" id="666681"/>
    <lineage>
        <taxon>Bacteria</taxon>
        <taxon>Pseudomonadati</taxon>
        <taxon>Pseudomonadota</taxon>
        <taxon>Betaproteobacteria</taxon>
        <taxon>Nitrosomonadales</taxon>
        <taxon>Methylophilaceae</taxon>
        <taxon>Methylotenera</taxon>
    </lineage>
</organism>